<feature type="compositionally biased region" description="Polar residues" evidence="9">
    <location>
        <begin position="44"/>
        <end position="63"/>
    </location>
</feature>
<dbReference type="Pfam" id="PF08479">
    <property type="entry name" value="POTRA_2"/>
    <property type="match status" value="1"/>
</dbReference>
<dbReference type="GO" id="GO:0098046">
    <property type="term" value="C:type V protein secretion system complex"/>
    <property type="evidence" value="ECO:0007669"/>
    <property type="project" value="TreeGrafter"/>
</dbReference>
<evidence type="ECO:0000256" key="6">
    <source>
        <dbReference type="ARBA" id="ARBA00022927"/>
    </source>
</evidence>
<dbReference type="RefSeq" id="WP_114847079.1">
    <property type="nucleotide sequence ID" value="NZ_JBHSPE010000010.1"/>
</dbReference>
<keyword evidence="7" id="KW-0472">Membrane</keyword>
<comment type="subcellular location">
    <subcellularLocation>
        <location evidence="1">Cell outer membrane</location>
    </subcellularLocation>
</comment>
<keyword evidence="3" id="KW-0813">Transport</keyword>
<protein>
    <submittedName>
        <fullName evidence="12">ShlB/FhaC/HecB family hemolysin secretion/activation protein</fullName>
    </submittedName>
</protein>
<organism evidence="12 13">
    <name type="scientific">Dyella tabacisoli</name>
    <dbReference type="NCBI Taxonomy" id="2282381"/>
    <lineage>
        <taxon>Bacteria</taxon>
        <taxon>Pseudomonadati</taxon>
        <taxon>Pseudomonadota</taxon>
        <taxon>Gammaproteobacteria</taxon>
        <taxon>Lysobacterales</taxon>
        <taxon>Rhodanobacteraceae</taxon>
        <taxon>Dyella</taxon>
    </lineage>
</organism>
<keyword evidence="6" id="KW-0653">Protein transport</keyword>
<dbReference type="GO" id="GO:0046819">
    <property type="term" value="P:protein secretion by the type V secretion system"/>
    <property type="evidence" value="ECO:0007669"/>
    <property type="project" value="TreeGrafter"/>
</dbReference>
<dbReference type="PROSITE" id="PS51779">
    <property type="entry name" value="POTRA"/>
    <property type="match status" value="1"/>
</dbReference>
<feature type="signal peptide" evidence="10">
    <location>
        <begin position="1"/>
        <end position="28"/>
    </location>
</feature>
<gene>
    <name evidence="12" type="ORF">DVJ77_18850</name>
</gene>
<dbReference type="GO" id="GO:0008320">
    <property type="term" value="F:protein transmembrane transporter activity"/>
    <property type="evidence" value="ECO:0007669"/>
    <property type="project" value="TreeGrafter"/>
</dbReference>
<evidence type="ECO:0000256" key="2">
    <source>
        <dbReference type="ARBA" id="ARBA00009055"/>
    </source>
</evidence>
<dbReference type="PANTHER" id="PTHR34597">
    <property type="entry name" value="SLR1661 PROTEIN"/>
    <property type="match status" value="1"/>
</dbReference>
<feature type="region of interest" description="Disordered" evidence="9">
    <location>
        <begin position="35"/>
        <end position="63"/>
    </location>
</feature>
<accession>A0A369UI02</accession>
<evidence type="ECO:0000256" key="7">
    <source>
        <dbReference type="ARBA" id="ARBA00023136"/>
    </source>
</evidence>
<dbReference type="InterPro" id="IPR005565">
    <property type="entry name" value="Hemolysn_activator_HlyB_C"/>
</dbReference>
<evidence type="ECO:0000256" key="1">
    <source>
        <dbReference type="ARBA" id="ARBA00004442"/>
    </source>
</evidence>
<evidence type="ECO:0000313" key="12">
    <source>
        <dbReference type="EMBL" id="RDD80201.1"/>
    </source>
</evidence>
<dbReference type="Gene3D" id="2.40.160.50">
    <property type="entry name" value="membrane protein fhac: a member of the omp85/tpsb transporter family"/>
    <property type="match status" value="1"/>
</dbReference>
<dbReference type="InterPro" id="IPR013686">
    <property type="entry name" value="Polypept-transport_assoc_ShlB"/>
</dbReference>
<dbReference type="AlphaFoldDB" id="A0A369UI02"/>
<dbReference type="GO" id="GO:0009279">
    <property type="term" value="C:cell outer membrane"/>
    <property type="evidence" value="ECO:0007669"/>
    <property type="project" value="UniProtKB-SubCell"/>
</dbReference>
<keyword evidence="13" id="KW-1185">Reference proteome</keyword>
<name>A0A369UI02_9GAMM</name>
<proteinExistence type="inferred from homology"/>
<comment type="similarity">
    <text evidence="2">Belongs to the TPS (TC 1.B.20) family.</text>
</comment>
<dbReference type="PANTHER" id="PTHR34597:SF6">
    <property type="entry name" value="BLR6126 PROTEIN"/>
    <property type="match status" value="1"/>
</dbReference>
<dbReference type="Pfam" id="PF03865">
    <property type="entry name" value="ShlB"/>
    <property type="match status" value="1"/>
</dbReference>
<dbReference type="EMBL" id="QQAH01000020">
    <property type="protein sequence ID" value="RDD80201.1"/>
    <property type="molecule type" value="Genomic_DNA"/>
</dbReference>
<dbReference type="Proteomes" id="UP000253782">
    <property type="component" value="Unassembled WGS sequence"/>
</dbReference>
<reference evidence="12 13" key="1">
    <citation type="submission" date="2018-07" db="EMBL/GenBank/DDBJ databases">
        <title>Dyella tabacisoli L4-6T, whole genome shotgun sequence.</title>
        <authorList>
            <person name="Zhou X.-K."/>
            <person name="Li W.-J."/>
            <person name="Duan Y.-Q."/>
        </authorList>
    </citation>
    <scope>NUCLEOTIDE SEQUENCE [LARGE SCALE GENOMIC DNA]</scope>
    <source>
        <strain evidence="12 13">L4-6</strain>
    </source>
</reference>
<dbReference type="OrthoDB" id="572300at2"/>
<evidence type="ECO:0000259" key="11">
    <source>
        <dbReference type="PROSITE" id="PS51779"/>
    </source>
</evidence>
<keyword evidence="4" id="KW-1134">Transmembrane beta strand</keyword>
<evidence type="ECO:0000256" key="4">
    <source>
        <dbReference type="ARBA" id="ARBA00022452"/>
    </source>
</evidence>
<comment type="caution">
    <text evidence="12">The sequence shown here is derived from an EMBL/GenBank/DDBJ whole genome shotgun (WGS) entry which is preliminary data.</text>
</comment>
<dbReference type="InterPro" id="IPR051544">
    <property type="entry name" value="TPS_OM_transporter"/>
</dbReference>
<sequence length="563" mass="61123">MMLVRNASLRRRLPLSIALSAMALPVFGQSTTQSPQALAAPSLPQDNQVPAMQQPQNLPASPSVTDAQASFVLRDVVFNGASVFSAQQLRAAAADNLGKPVTLADLDRVADRITLMYRQHGYVFATAVVPVQQVKDGVVQLSIIEGRLGQIHLQVLAGAPIGEQRVRAMLAPLVPGQPLNGKTYERTMLLLSDIPGIKAESALSSGAEPGTTDLTVKISQGHPFNVSLGIDDYGTREAGTLRGGGSLRWNSPLGYGDNLDLRALVSEHGGTAFGRLSYEAPIGHEGIRAGVGATQADYSLGGKFEPLDAIGRARIYDGSLTFPLVRQRSQNFFLRLAVDRKELTDELRAVHYQSHKRVQGISAGWAWERRDNLLGGGYFSSNGVLYLGNLRIADPNLRALDQGPYGNHTSGDFAKLTFQFSRLQALSPKQTLFLGIGAQLSNHDLDASEKLSLGGHDTVRAYAQGEVLADQGFIANLEYRYALRKDLTTYAFYDVSRGWLNRSHQSPDGRPIRSLRGPGVGLNWARPGDFAVDFTVAWRDSRAGVTSGGDKKPRVFFQIQKFF</sequence>
<evidence type="ECO:0000256" key="5">
    <source>
        <dbReference type="ARBA" id="ARBA00022692"/>
    </source>
</evidence>
<evidence type="ECO:0000256" key="3">
    <source>
        <dbReference type="ARBA" id="ARBA00022448"/>
    </source>
</evidence>
<evidence type="ECO:0000256" key="9">
    <source>
        <dbReference type="SAM" id="MobiDB-lite"/>
    </source>
</evidence>
<evidence type="ECO:0000256" key="10">
    <source>
        <dbReference type="SAM" id="SignalP"/>
    </source>
</evidence>
<evidence type="ECO:0000256" key="8">
    <source>
        <dbReference type="ARBA" id="ARBA00023237"/>
    </source>
</evidence>
<dbReference type="Gene3D" id="3.10.20.310">
    <property type="entry name" value="membrane protein fhac"/>
    <property type="match status" value="1"/>
</dbReference>
<keyword evidence="10" id="KW-0732">Signal</keyword>
<feature type="domain" description="POTRA" evidence="11">
    <location>
        <begin position="71"/>
        <end position="146"/>
    </location>
</feature>
<feature type="chain" id="PRO_5016736158" evidence="10">
    <location>
        <begin position="29"/>
        <end position="563"/>
    </location>
</feature>
<dbReference type="InterPro" id="IPR034746">
    <property type="entry name" value="POTRA"/>
</dbReference>
<keyword evidence="8" id="KW-0998">Cell outer membrane</keyword>
<keyword evidence="5" id="KW-0812">Transmembrane</keyword>
<evidence type="ECO:0000313" key="13">
    <source>
        <dbReference type="Proteomes" id="UP000253782"/>
    </source>
</evidence>